<dbReference type="InParanoid" id="A0A0H2S3E8"/>
<evidence type="ECO:0000313" key="1">
    <source>
        <dbReference type="EMBL" id="KLO18509.1"/>
    </source>
</evidence>
<dbReference type="OrthoDB" id="2986975at2759"/>
<organism evidence="1 2">
    <name type="scientific">Schizopora paradoxa</name>
    <dbReference type="NCBI Taxonomy" id="27342"/>
    <lineage>
        <taxon>Eukaryota</taxon>
        <taxon>Fungi</taxon>
        <taxon>Dikarya</taxon>
        <taxon>Basidiomycota</taxon>
        <taxon>Agaricomycotina</taxon>
        <taxon>Agaricomycetes</taxon>
        <taxon>Hymenochaetales</taxon>
        <taxon>Schizoporaceae</taxon>
        <taxon>Schizopora</taxon>
    </lineage>
</organism>
<dbReference type="EMBL" id="KQ085894">
    <property type="protein sequence ID" value="KLO18509.1"/>
    <property type="molecule type" value="Genomic_DNA"/>
</dbReference>
<evidence type="ECO:0000313" key="2">
    <source>
        <dbReference type="Proteomes" id="UP000053477"/>
    </source>
</evidence>
<accession>A0A0H2S3E8</accession>
<reference evidence="1 2" key="1">
    <citation type="submission" date="2015-04" db="EMBL/GenBank/DDBJ databases">
        <title>Complete genome sequence of Schizopora paradoxa KUC8140, a cosmopolitan wood degrader in East Asia.</title>
        <authorList>
            <consortium name="DOE Joint Genome Institute"/>
            <person name="Min B."/>
            <person name="Park H."/>
            <person name="Jang Y."/>
            <person name="Kim J.-J."/>
            <person name="Kim K.H."/>
            <person name="Pangilinan J."/>
            <person name="Lipzen A."/>
            <person name="Riley R."/>
            <person name="Grigoriev I.V."/>
            <person name="Spatafora J.W."/>
            <person name="Choi I.-G."/>
        </authorList>
    </citation>
    <scope>NUCLEOTIDE SEQUENCE [LARGE SCALE GENOMIC DNA]</scope>
    <source>
        <strain evidence="1 2">KUC8140</strain>
    </source>
</reference>
<proteinExistence type="predicted"/>
<protein>
    <submittedName>
        <fullName evidence="1">Uncharacterized protein</fullName>
    </submittedName>
</protein>
<dbReference type="Proteomes" id="UP000053477">
    <property type="component" value="Unassembled WGS sequence"/>
</dbReference>
<gene>
    <name evidence="1" type="ORF">SCHPADRAFT_819792</name>
</gene>
<dbReference type="AlphaFoldDB" id="A0A0H2S3E8"/>
<name>A0A0H2S3E8_9AGAM</name>
<keyword evidence="2" id="KW-1185">Reference proteome</keyword>
<dbReference type="STRING" id="27342.A0A0H2S3E8"/>
<sequence>MTGAYAFTDYRSQGQTVPYVIADIGKPPTNDISPFGAYVAMSRSHGSENIRLLREFKESLFNTHPSQQLREEEERLFKLAKETENEWNSILRVE</sequence>